<dbReference type="VEuPathDB" id="FungiDB:GLRG_11393"/>
<sequence length="224" mass="25104">MAPSVDTMKQAAACVSRILGENQIEHAFIGGFALRMLGHERSTIDIDVEIGIDNAQEMRSLVTRVLRDADSRFVVSHMKLFFVLVGNGQLRVPVETLARGALNLPRQLPVICPGDASVPILLPGVLILTKIKRCTLYIGRTPPQSIAKHLNDVRDIIHLLYWLVNHEQKIDFAAYDAAFPDRLYEAVRKLGNRWVEREQHEDVALLDRVLEDGDKTVIMDYAAG</sequence>
<protein>
    <recommendedName>
        <fullName evidence="3">Nucleotidyl transferase AbiEii/AbiGii toxin family protein</fullName>
    </recommendedName>
</protein>
<proteinExistence type="predicted"/>
<dbReference type="SUPFAM" id="SSF81301">
    <property type="entry name" value="Nucleotidyltransferase"/>
    <property type="match status" value="1"/>
</dbReference>
<evidence type="ECO:0008006" key="3">
    <source>
        <dbReference type="Google" id="ProtNLM"/>
    </source>
</evidence>
<dbReference type="InterPro" id="IPR043519">
    <property type="entry name" value="NT_sf"/>
</dbReference>
<reference evidence="2" key="1">
    <citation type="journal article" date="2012" name="Nat. Genet.">
        <title>Lifestyle transitions in plant pathogenic Colletotrichum fungi deciphered by genome and transcriptome analyses.</title>
        <authorList>
            <person name="O'Connell R.J."/>
            <person name="Thon M.R."/>
            <person name="Hacquard S."/>
            <person name="Amyotte S.G."/>
            <person name="Kleemann J."/>
            <person name="Torres M.F."/>
            <person name="Damm U."/>
            <person name="Buiate E.A."/>
            <person name="Epstein L."/>
            <person name="Alkan N."/>
            <person name="Altmueller J."/>
            <person name="Alvarado-Balderrama L."/>
            <person name="Bauser C.A."/>
            <person name="Becker C."/>
            <person name="Birren B.W."/>
            <person name="Chen Z."/>
            <person name="Choi J."/>
            <person name="Crouch J.A."/>
            <person name="Duvick J.P."/>
            <person name="Farman M.A."/>
            <person name="Gan P."/>
            <person name="Heiman D."/>
            <person name="Henrissat B."/>
            <person name="Howard R.J."/>
            <person name="Kabbage M."/>
            <person name="Koch C."/>
            <person name="Kracher B."/>
            <person name="Kubo Y."/>
            <person name="Law A.D."/>
            <person name="Lebrun M.-H."/>
            <person name="Lee Y.-H."/>
            <person name="Miyara I."/>
            <person name="Moore N."/>
            <person name="Neumann U."/>
            <person name="Nordstroem K."/>
            <person name="Panaccione D.G."/>
            <person name="Panstruga R."/>
            <person name="Place M."/>
            <person name="Proctor R.H."/>
            <person name="Prusky D."/>
            <person name="Rech G."/>
            <person name="Reinhardt R."/>
            <person name="Rollins J.A."/>
            <person name="Rounsley S."/>
            <person name="Schardl C.L."/>
            <person name="Schwartz D.C."/>
            <person name="Shenoy N."/>
            <person name="Shirasu K."/>
            <person name="Sikhakolli U.R."/>
            <person name="Stueber K."/>
            <person name="Sukno S.A."/>
            <person name="Sweigard J.A."/>
            <person name="Takano Y."/>
            <person name="Takahara H."/>
            <person name="Trail F."/>
            <person name="van der Does H.C."/>
            <person name="Voll L.M."/>
            <person name="Will I."/>
            <person name="Young S."/>
            <person name="Zeng Q."/>
            <person name="Zhang J."/>
            <person name="Zhou S."/>
            <person name="Dickman M.B."/>
            <person name="Schulze-Lefert P."/>
            <person name="Ver Loren van Themaat E."/>
            <person name="Ma L.-J."/>
            <person name="Vaillancourt L.J."/>
        </authorList>
    </citation>
    <scope>NUCLEOTIDE SEQUENCE [LARGE SCALE GENOMIC DNA]</scope>
    <source>
        <strain evidence="2">M1.001 / M2 / FGSC 10212</strain>
    </source>
</reference>
<dbReference type="Proteomes" id="UP000008782">
    <property type="component" value="Unassembled WGS sequence"/>
</dbReference>
<organism evidence="2">
    <name type="scientific">Colletotrichum graminicola (strain M1.001 / M2 / FGSC 10212)</name>
    <name type="common">Maize anthracnose fungus</name>
    <name type="synonym">Glomerella graminicola</name>
    <dbReference type="NCBI Taxonomy" id="645133"/>
    <lineage>
        <taxon>Eukaryota</taxon>
        <taxon>Fungi</taxon>
        <taxon>Dikarya</taxon>
        <taxon>Ascomycota</taxon>
        <taxon>Pezizomycotina</taxon>
        <taxon>Sordariomycetes</taxon>
        <taxon>Hypocreomycetidae</taxon>
        <taxon>Glomerellales</taxon>
        <taxon>Glomerellaceae</taxon>
        <taxon>Colletotrichum</taxon>
        <taxon>Colletotrichum graminicola species complex</taxon>
    </lineage>
</organism>
<evidence type="ECO:0000313" key="2">
    <source>
        <dbReference type="Proteomes" id="UP000008782"/>
    </source>
</evidence>
<dbReference type="AlphaFoldDB" id="E3QZG0"/>
<accession>E3QZG0</accession>
<dbReference type="GeneID" id="24416757"/>
<keyword evidence="2" id="KW-1185">Reference proteome</keyword>
<dbReference type="EMBL" id="GG697416">
    <property type="protein sequence ID" value="EFQ36248.1"/>
    <property type="molecule type" value="Genomic_DNA"/>
</dbReference>
<gene>
    <name evidence="1" type="ORF">GLRG_11393</name>
</gene>
<dbReference type="STRING" id="645133.E3QZG0"/>
<dbReference type="RefSeq" id="XP_008100268.1">
    <property type="nucleotide sequence ID" value="XM_008102077.1"/>
</dbReference>
<dbReference type="eggNOG" id="ENOG502SE44">
    <property type="taxonomic scope" value="Eukaryota"/>
</dbReference>
<name>E3QZG0_COLGM</name>
<dbReference type="Gene3D" id="3.30.460.40">
    <property type="match status" value="1"/>
</dbReference>
<evidence type="ECO:0000313" key="1">
    <source>
        <dbReference type="EMBL" id="EFQ36248.1"/>
    </source>
</evidence>
<dbReference type="HOGENOM" id="CLU_096900_0_0_1"/>
<dbReference type="OrthoDB" id="10066232at2759"/>